<name>A0A9P7DHB6_9AGAM</name>
<dbReference type="GeneID" id="64600404"/>
<dbReference type="Proteomes" id="UP000719766">
    <property type="component" value="Unassembled WGS sequence"/>
</dbReference>
<sequence length="208" mass="22756">MLSDTDSETSNDSRSSGFNDGADAILSMNTESAGKDDHHSASRISTPQSHKDSCPGPGQSHGQGGPVYSCGCYTVADLNHSYSGQVTHRLAKTEHLAPRGYDQKDVDRWKALFANLDSDSDSEDFEILLMSPSLKRKRSQDNLNDGRDVTNGQKETRKPISDELRKRFKKLAIEVAGVREAVSRLEAAIDRQSGVMAEVRNAVENNGM</sequence>
<dbReference type="EMBL" id="JABBWE010000030">
    <property type="protein sequence ID" value="KAG1793481.1"/>
    <property type="molecule type" value="Genomic_DNA"/>
</dbReference>
<keyword evidence="3" id="KW-1185">Reference proteome</keyword>
<evidence type="ECO:0000256" key="1">
    <source>
        <dbReference type="SAM" id="MobiDB-lite"/>
    </source>
</evidence>
<dbReference type="RefSeq" id="XP_041159906.1">
    <property type="nucleotide sequence ID" value="XM_041306640.1"/>
</dbReference>
<organism evidence="2 3">
    <name type="scientific">Suillus plorans</name>
    <dbReference type="NCBI Taxonomy" id="116603"/>
    <lineage>
        <taxon>Eukaryota</taxon>
        <taxon>Fungi</taxon>
        <taxon>Dikarya</taxon>
        <taxon>Basidiomycota</taxon>
        <taxon>Agaricomycotina</taxon>
        <taxon>Agaricomycetes</taxon>
        <taxon>Agaricomycetidae</taxon>
        <taxon>Boletales</taxon>
        <taxon>Suillineae</taxon>
        <taxon>Suillaceae</taxon>
        <taxon>Suillus</taxon>
    </lineage>
</organism>
<dbReference type="AlphaFoldDB" id="A0A9P7DHB6"/>
<feature type="region of interest" description="Disordered" evidence="1">
    <location>
        <begin position="1"/>
        <end position="63"/>
    </location>
</feature>
<feature type="region of interest" description="Disordered" evidence="1">
    <location>
        <begin position="135"/>
        <end position="161"/>
    </location>
</feature>
<comment type="caution">
    <text evidence="2">The sequence shown here is derived from an EMBL/GenBank/DDBJ whole genome shotgun (WGS) entry which is preliminary data.</text>
</comment>
<protein>
    <submittedName>
        <fullName evidence="2">Uncharacterized protein</fullName>
    </submittedName>
</protein>
<feature type="compositionally biased region" description="Basic and acidic residues" evidence="1">
    <location>
        <begin position="144"/>
        <end position="161"/>
    </location>
</feature>
<gene>
    <name evidence="2" type="ORF">HD556DRAFT_1443593</name>
</gene>
<accession>A0A9P7DHB6</accession>
<evidence type="ECO:0000313" key="3">
    <source>
        <dbReference type="Proteomes" id="UP000719766"/>
    </source>
</evidence>
<evidence type="ECO:0000313" key="2">
    <source>
        <dbReference type="EMBL" id="KAG1793481.1"/>
    </source>
</evidence>
<proteinExistence type="predicted"/>
<dbReference type="OrthoDB" id="2686705at2759"/>
<reference evidence="2" key="1">
    <citation type="journal article" date="2020" name="New Phytol.">
        <title>Comparative genomics reveals dynamic genome evolution in host specialist ectomycorrhizal fungi.</title>
        <authorList>
            <person name="Lofgren L.A."/>
            <person name="Nguyen N.H."/>
            <person name="Vilgalys R."/>
            <person name="Ruytinx J."/>
            <person name="Liao H.L."/>
            <person name="Branco S."/>
            <person name="Kuo A."/>
            <person name="LaButti K."/>
            <person name="Lipzen A."/>
            <person name="Andreopoulos W."/>
            <person name="Pangilinan J."/>
            <person name="Riley R."/>
            <person name="Hundley H."/>
            <person name="Na H."/>
            <person name="Barry K."/>
            <person name="Grigoriev I.V."/>
            <person name="Stajich J.E."/>
            <person name="Kennedy P.G."/>
        </authorList>
    </citation>
    <scope>NUCLEOTIDE SEQUENCE</scope>
    <source>
        <strain evidence="2">S12</strain>
    </source>
</reference>